<proteinExistence type="predicted"/>
<sequence length="102" mass="11852">ILGHLESICLDAHWEGVGSYIYISIRIWFFLSRKIGKTTMDIEKSLENFLAMETTPTHFQTAKPFWESKLGQDSLELYVKAMCNGKRYNNGFKPETHHAIRN</sequence>
<evidence type="ECO:0000313" key="1">
    <source>
        <dbReference type="EMBL" id="KNZ52544.1"/>
    </source>
</evidence>
<dbReference type="EMBL" id="LAVV01008540">
    <property type="protein sequence ID" value="KNZ52544.1"/>
    <property type="molecule type" value="Genomic_DNA"/>
</dbReference>
<protein>
    <submittedName>
        <fullName evidence="1">Uncharacterized protein</fullName>
    </submittedName>
</protein>
<dbReference type="AlphaFoldDB" id="A0A0L6UVM4"/>
<name>A0A0L6UVM4_9BASI</name>
<organism evidence="1 2">
    <name type="scientific">Puccinia sorghi</name>
    <dbReference type="NCBI Taxonomy" id="27349"/>
    <lineage>
        <taxon>Eukaryota</taxon>
        <taxon>Fungi</taxon>
        <taxon>Dikarya</taxon>
        <taxon>Basidiomycota</taxon>
        <taxon>Pucciniomycotina</taxon>
        <taxon>Pucciniomycetes</taxon>
        <taxon>Pucciniales</taxon>
        <taxon>Pucciniaceae</taxon>
        <taxon>Puccinia</taxon>
    </lineage>
</organism>
<accession>A0A0L6UVM4</accession>
<comment type="caution">
    <text evidence="1">The sequence shown here is derived from an EMBL/GenBank/DDBJ whole genome shotgun (WGS) entry which is preliminary data.</text>
</comment>
<keyword evidence="2" id="KW-1185">Reference proteome</keyword>
<feature type="non-terminal residue" evidence="1">
    <location>
        <position position="1"/>
    </location>
</feature>
<evidence type="ECO:0000313" key="2">
    <source>
        <dbReference type="Proteomes" id="UP000037035"/>
    </source>
</evidence>
<reference evidence="1 2" key="1">
    <citation type="submission" date="2015-08" db="EMBL/GenBank/DDBJ databases">
        <title>Next Generation Sequencing and Analysis of the Genome of Puccinia sorghi L Schw, the Causal Agent of Maize Common Rust.</title>
        <authorList>
            <person name="Rochi L."/>
            <person name="Burguener G."/>
            <person name="Darino M."/>
            <person name="Turjanski A."/>
            <person name="Kreff E."/>
            <person name="Dieguez M.J."/>
            <person name="Sacco F."/>
        </authorList>
    </citation>
    <scope>NUCLEOTIDE SEQUENCE [LARGE SCALE GENOMIC DNA]</scope>
    <source>
        <strain evidence="1 2">RO10H11247</strain>
    </source>
</reference>
<dbReference type="Proteomes" id="UP000037035">
    <property type="component" value="Unassembled WGS sequence"/>
</dbReference>
<dbReference type="VEuPathDB" id="FungiDB:VP01_3534g1"/>
<gene>
    <name evidence="1" type="ORF">VP01_3534g1</name>
</gene>